<dbReference type="EMBL" id="FOIR01000002">
    <property type="protein sequence ID" value="SEW20468.1"/>
    <property type="molecule type" value="Genomic_DNA"/>
</dbReference>
<organism evidence="1 2">
    <name type="scientific">Roseivirga pacifica</name>
    <dbReference type="NCBI Taxonomy" id="1267423"/>
    <lineage>
        <taxon>Bacteria</taxon>
        <taxon>Pseudomonadati</taxon>
        <taxon>Bacteroidota</taxon>
        <taxon>Cytophagia</taxon>
        <taxon>Cytophagales</taxon>
        <taxon>Roseivirgaceae</taxon>
        <taxon>Roseivirga</taxon>
    </lineage>
</organism>
<protein>
    <submittedName>
        <fullName evidence="1">Bacillithiol biosynthesis deacetylase BshB1</fullName>
    </submittedName>
</protein>
<accession>A0A1I0Q0R7</accession>
<dbReference type="Gene3D" id="3.40.50.10320">
    <property type="entry name" value="LmbE-like"/>
    <property type="match status" value="1"/>
</dbReference>
<dbReference type="GeneID" id="99986617"/>
<evidence type="ECO:0000313" key="1">
    <source>
        <dbReference type="EMBL" id="SEW20468.1"/>
    </source>
</evidence>
<dbReference type="STRING" id="1267423.SAMN05216290_1898"/>
<dbReference type="GO" id="GO:0016811">
    <property type="term" value="F:hydrolase activity, acting on carbon-nitrogen (but not peptide) bonds, in linear amides"/>
    <property type="evidence" value="ECO:0007669"/>
    <property type="project" value="TreeGrafter"/>
</dbReference>
<dbReference type="Proteomes" id="UP000199437">
    <property type="component" value="Unassembled WGS sequence"/>
</dbReference>
<reference evidence="2" key="1">
    <citation type="submission" date="2016-10" db="EMBL/GenBank/DDBJ databases">
        <authorList>
            <person name="Varghese N."/>
            <person name="Submissions S."/>
        </authorList>
    </citation>
    <scope>NUCLEOTIDE SEQUENCE [LARGE SCALE GENOMIC DNA]</scope>
    <source>
        <strain evidence="2">CGMCC 1.12402</strain>
    </source>
</reference>
<dbReference type="RefSeq" id="WP_090258351.1">
    <property type="nucleotide sequence ID" value="NZ_FOIR01000002.1"/>
</dbReference>
<dbReference type="SUPFAM" id="SSF102588">
    <property type="entry name" value="LmbE-like"/>
    <property type="match status" value="1"/>
</dbReference>
<dbReference type="InterPro" id="IPR024078">
    <property type="entry name" value="LmbE-like_dom_sf"/>
</dbReference>
<dbReference type="PANTHER" id="PTHR12993:SF30">
    <property type="entry name" value="N-ACETYL-ALPHA-D-GLUCOSAMINYL L-MALATE DEACETYLASE 1"/>
    <property type="match status" value="1"/>
</dbReference>
<dbReference type="NCBIfam" id="TIGR04001">
    <property type="entry name" value="thiol_BshB1"/>
    <property type="match status" value="1"/>
</dbReference>
<dbReference type="AlphaFoldDB" id="A0A1I0Q0R7"/>
<dbReference type="GO" id="GO:0019213">
    <property type="term" value="F:deacetylase activity"/>
    <property type="evidence" value="ECO:0007669"/>
    <property type="project" value="InterPro"/>
</dbReference>
<dbReference type="Pfam" id="PF02585">
    <property type="entry name" value="PIG-L"/>
    <property type="match status" value="1"/>
</dbReference>
<evidence type="ECO:0000313" key="2">
    <source>
        <dbReference type="Proteomes" id="UP000199437"/>
    </source>
</evidence>
<dbReference type="PANTHER" id="PTHR12993">
    <property type="entry name" value="N-ACETYLGLUCOSAMINYL-PHOSPHATIDYLINOSITOL DE-N-ACETYLASE-RELATED"/>
    <property type="match status" value="1"/>
</dbReference>
<name>A0A1I0Q0R7_9BACT</name>
<dbReference type="InterPro" id="IPR003737">
    <property type="entry name" value="GlcNAc_PI_deacetylase-related"/>
</dbReference>
<keyword evidence="2" id="KW-1185">Reference proteome</keyword>
<dbReference type="GO" id="GO:0071793">
    <property type="term" value="P:bacillithiol biosynthetic process"/>
    <property type="evidence" value="ECO:0007669"/>
    <property type="project" value="InterPro"/>
</dbReference>
<gene>
    <name evidence="1" type="ORF">SAMN05216290_1898</name>
</gene>
<dbReference type="InterPro" id="IPR023842">
    <property type="entry name" value="Bacillithiol_biosynth_BshB1"/>
</dbReference>
<proteinExistence type="predicted"/>
<sequence>MKLDILAMAAHPDDVELACAATLHKYVMAGKKAGIVDFTRGELGTRGTPEIREQEAQASAEILGLSARENLGFRDGFFKNDEAHQLKVIRAIRKYRPEILLANATADRHPDHGRASVLTKESVFLAGLKNIETEEQGVKQAPWRPKAVYYYIQSIPQTPNFIVAVPEEAWQVKMKAVRAFKSQFFDPNSDEPDTYISSPKFMEMIESRGIHYGHEIGAQYGEGFTVERTIGVKDLFELS</sequence>
<dbReference type="OrthoDB" id="9778719at2"/>